<dbReference type="GO" id="GO:0005737">
    <property type="term" value="C:cytoplasm"/>
    <property type="evidence" value="ECO:0007669"/>
    <property type="project" value="UniProtKB-SubCell"/>
</dbReference>
<dbReference type="CDD" id="cd02440">
    <property type="entry name" value="AdoMet_MTases"/>
    <property type="match status" value="1"/>
</dbReference>
<feature type="binding site" evidence="6">
    <location>
        <position position="156"/>
    </location>
    <ligand>
        <name>S-adenosyl-L-methionine</name>
        <dbReference type="ChEBI" id="CHEBI:59789"/>
    </ligand>
</feature>
<protein>
    <recommendedName>
        <fullName evidence="6">Ribosomal protein L11 methyltransferase</fullName>
        <shortName evidence="6">L11 Mtase</shortName>
        <ecNumber evidence="6">2.1.1.-</ecNumber>
    </recommendedName>
</protein>
<keyword evidence="2 6" id="KW-0963">Cytoplasm</keyword>
<dbReference type="RefSeq" id="WP_085793131.1">
    <property type="nucleotide sequence ID" value="NZ_FWFK01000007.1"/>
</dbReference>
<dbReference type="GO" id="GO:0005840">
    <property type="term" value="C:ribosome"/>
    <property type="evidence" value="ECO:0007669"/>
    <property type="project" value="UniProtKB-KW"/>
</dbReference>
<comment type="function">
    <text evidence="6">Methylates ribosomal protein L11.</text>
</comment>
<dbReference type="SUPFAM" id="SSF53335">
    <property type="entry name" value="S-adenosyl-L-methionine-dependent methyltransferases"/>
    <property type="match status" value="1"/>
</dbReference>
<dbReference type="PANTHER" id="PTHR43648">
    <property type="entry name" value="ELECTRON TRANSFER FLAVOPROTEIN BETA SUBUNIT LYSINE METHYLTRANSFERASE"/>
    <property type="match status" value="1"/>
</dbReference>
<dbReference type="PANTHER" id="PTHR43648:SF1">
    <property type="entry name" value="ELECTRON TRANSFER FLAVOPROTEIN BETA SUBUNIT LYSINE METHYLTRANSFERASE"/>
    <property type="match status" value="1"/>
</dbReference>
<name>A0A1X7A1J5_9RHOB</name>
<evidence type="ECO:0000256" key="6">
    <source>
        <dbReference type="HAMAP-Rule" id="MF_00735"/>
    </source>
</evidence>
<dbReference type="InterPro" id="IPR050078">
    <property type="entry name" value="Ribosomal_L11_MeTrfase_PrmA"/>
</dbReference>
<reference evidence="7 8" key="1">
    <citation type="submission" date="2017-03" db="EMBL/GenBank/DDBJ databases">
        <authorList>
            <person name="Afonso C.L."/>
            <person name="Miller P.J."/>
            <person name="Scott M.A."/>
            <person name="Spackman E."/>
            <person name="Goraichik I."/>
            <person name="Dimitrov K.M."/>
            <person name="Suarez D.L."/>
            <person name="Swayne D.E."/>
        </authorList>
    </citation>
    <scope>NUCLEOTIDE SEQUENCE [LARGE SCALE GENOMIC DNA]</scope>
    <source>
        <strain evidence="7 8">CECT 8625</strain>
    </source>
</reference>
<dbReference type="Gene3D" id="3.40.50.150">
    <property type="entry name" value="Vaccinia Virus protein VP39"/>
    <property type="match status" value="1"/>
</dbReference>
<dbReference type="AlphaFoldDB" id="A0A1X7A1J5"/>
<keyword evidence="3 6" id="KW-0489">Methyltransferase</keyword>
<dbReference type="Pfam" id="PF06325">
    <property type="entry name" value="PrmA"/>
    <property type="match status" value="1"/>
</dbReference>
<organism evidence="7 8">
    <name type="scientific">Roseivivax jejudonensis</name>
    <dbReference type="NCBI Taxonomy" id="1529041"/>
    <lineage>
        <taxon>Bacteria</taxon>
        <taxon>Pseudomonadati</taxon>
        <taxon>Pseudomonadota</taxon>
        <taxon>Alphaproteobacteria</taxon>
        <taxon>Rhodobacterales</taxon>
        <taxon>Roseobacteraceae</taxon>
        <taxon>Roseivivax</taxon>
    </lineage>
</organism>
<gene>
    <name evidence="6 7" type="primary">prmA</name>
    <name evidence="7" type="ORF">ROJ8625_03454</name>
</gene>
<feature type="binding site" evidence="6">
    <location>
        <position position="132"/>
    </location>
    <ligand>
        <name>S-adenosyl-L-methionine</name>
        <dbReference type="ChEBI" id="CHEBI:59789"/>
    </ligand>
</feature>
<dbReference type="GO" id="GO:0032259">
    <property type="term" value="P:methylation"/>
    <property type="evidence" value="ECO:0007669"/>
    <property type="project" value="UniProtKB-KW"/>
</dbReference>
<evidence type="ECO:0000313" key="8">
    <source>
        <dbReference type="Proteomes" id="UP000193570"/>
    </source>
</evidence>
<evidence type="ECO:0000256" key="4">
    <source>
        <dbReference type="ARBA" id="ARBA00022679"/>
    </source>
</evidence>
<evidence type="ECO:0000256" key="3">
    <source>
        <dbReference type="ARBA" id="ARBA00022603"/>
    </source>
</evidence>
<comment type="subcellular location">
    <subcellularLocation>
        <location evidence="6">Cytoplasm</location>
    </subcellularLocation>
</comment>
<feature type="binding site" evidence="6">
    <location>
        <position position="178"/>
    </location>
    <ligand>
        <name>S-adenosyl-L-methionine</name>
        <dbReference type="ChEBI" id="CHEBI:59789"/>
    </ligand>
</feature>
<dbReference type="GO" id="GO:0016279">
    <property type="term" value="F:protein-lysine N-methyltransferase activity"/>
    <property type="evidence" value="ECO:0007669"/>
    <property type="project" value="RHEA"/>
</dbReference>
<dbReference type="InterPro" id="IPR004498">
    <property type="entry name" value="Ribosomal_PrmA_MeTrfase"/>
</dbReference>
<accession>A0A1X7A1J5</accession>
<proteinExistence type="inferred from homology"/>
<keyword evidence="5 6" id="KW-0949">S-adenosyl-L-methionine</keyword>
<dbReference type="EC" id="2.1.1.-" evidence="6"/>
<keyword evidence="7" id="KW-0687">Ribonucleoprotein</keyword>
<feature type="binding site" evidence="6">
    <location>
        <position position="225"/>
    </location>
    <ligand>
        <name>S-adenosyl-L-methionine</name>
        <dbReference type="ChEBI" id="CHEBI:59789"/>
    </ligand>
</feature>
<evidence type="ECO:0000256" key="1">
    <source>
        <dbReference type="ARBA" id="ARBA00009741"/>
    </source>
</evidence>
<sequence>MATYTALTTLRGREPAEALGEALEELDPAPTGVGVFEIEDDSGLWEVGGYFDAPPDEIGLALLAASWGAADFAVSEVPDTDWVDKVRRELTPVEAGRFFVYGSHDADKVPEGAEPLLIEAAMAFGTGHHGTTLGCLRALDRLATAGVEGQRVADIGCGTAVLAMAAARIWPNPVLASDIDAVAVEVAEANVRANDLEGRVICVEATGFDHPRLAEAVPFDLVFANILLAPLVALAPDMGRVVATGGRAILSGILTRQADETVAAYRDAGFEVEHREEIGDWVTLTLRRDAEASS</sequence>
<dbReference type="EMBL" id="FWFK01000007">
    <property type="protein sequence ID" value="SLN67439.1"/>
    <property type="molecule type" value="Genomic_DNA"/>
</dbReference>
<evidence type="ECO:0000256" key="2">
    <source>
        <dbReference type="ARBA" id="ARBA00022490"/>
    </source>
</evidence>
<comment type="similarity">
    <text evidence="1 6">Belongs to the methyltransferase superfamily. PrmA family.</text>
</comment>
<dbReference type="OrthoDB" id="9785995at2"/>
<keyword evidence="8" id="KW-1185">Reference proteome</keyword>
<keyword evidence="4 6" id="KW-0808">Transferase</keyword>
<dbReference type="Proteomes" id="UP000193570">
    <property type="component" value="Unassembled WGS sequence"/>
</dbReference>
<keyword evidence="7" id="KW-0689">Ribosomal protein</keyword>
<evidence type="ECO:0000313" key="7">
    <source>
        <dbReference type="EMBL" id="SLN67439.1"/>
    </source>
</evidence>
<dbReference type="InterPro" id="IPR029063">
    <property type="entry name" value="SAM-dependent_MTases_sf"/>
</dbReference>
<comment type="catalytic activity">
    <reaction evidence="6">
        <text>L-lysyl-[protein] + 3 S-adenosyl-L-methionine = N(6),N(6),N(6)-trimethyl-L-lysyl-[protein] + 3 S-adenosyl-L-homocysteine + 3 H(+)</text>
        <dbReference type="Rhea" id="RHEA:54192"/>
        <dbReference type="Rhea" id="RHEA-COMP:9752"/>
        <dbReference type="Rhea" id="RHEA-COMP:13826"/>
        <dbReference type="ChEBI" id="CHEBI:15378"/>
        <dbReference type="ChEBI" id="CHEBI:29969"/>
        <dbReference type="ChEBI" id="CHEBI:57856"/>
        <dbReference type="ChEBI" id="CHEBI:59789"/>
        <dbReference type="ChEBI" id="CHEBI:61961"/>
    </reaction>
</comment>
<dbReference type="HAMAP" id="MF_00735">
    <property type="entry name" value="Methyltr_PrmA"/>
    <property type="match status" value="1"/>
</dbReference>
<evidence type="ECO:0000256" key="5">
    <source>
        <dbReference type="ARBA" id="ARBA00022691"/>
    </source>
</evidence>